<organism evidence="2 3">
    <name type="scientific">Heterodermia speciosa</name>
    <dbReference type="NCBI Taxonomy" id="116794"/>
    <lineage>
        <taxon>Eukaryota</taxon>
        <taxon>Fungi</taxon>
        <taxon>Dikarya</taxon>
        <taxon>Ascomycota</taxon>
        <taxon>Pezizomycotina</taxon>
        <taxon>Lecanoromycetes</taxon>
        <taxon>OSLEUM clade</taxon>
        <taxon>Lecanoromycetidae</taxon>
        <taxon>Caliciales</taxon>
        <taxon>Physciaceae</taxon>
        <taxon>Heterodermia</taxon>
    </lineage>
</organism>
<feature type="compositionally biased region" description="Polar residues" evidence="1">
    <location>
        <begin position="51"/>
        <end position="60"/>
    </location>
</feature>
<keyword evidence="2" id="KW-0675">Receptor</keyword>
<evidence type="ECO:0000256" key="1">
    <source>
        <dbReference type="SAM" id="MobiDB-lite"/>
    </source>
</evidence>
<dbReference type="GO" id="GO:0005778">
    <property type="term" value="C:peroxisomal membrane"/>
    <property type="evidence" value="ECO:0007669"/>
    <property type="project" value="TreeGrafter"/>
</dbReference>
<evidence type="ECO:0000313" key="2">
    <source>
        <dbReference type="EMBL" id="CAF9931893.1"/>
    </source>
</evidence>
<protein>
    <submittedName>
        <fullName evidence="2">Peroxisome chaperone and import receptor</fullName>
    </submittedName>
</protein>
<dbReference type="InterPro" id="IPR038322">
    <property type="entry name" value="Pex19_C_sf"/>
</dbReference>
<proteinExistence type="predicted"/>
<name>A0A8H3FVV8_9LECA</name>
<dbReference type="Gene3D" id="1.20.120.900">
    <property type="entry name" value="Pex19, mPTS binding domain"/>
    <property type="match status" value="1"/>
</dbReference>
<feature type="compositionally biased region" description="Polar residues" evidence="1">
    <location>
        <begin position="68"/>
        <end position="79"/>
    </location>
</feature>
<dbReference type="PANTHER" id="PTHR12774:SF2">
    <property type="entry name" value="PEROXISOMAL BIOGENESIS FACTOR 19"/>
    <property type="match status" value="1"/>
</dbReference>
<keyword evidence="3" id="KW-1185">Reference proteome</keyword>
<feature type="compositionally biased region" description="Polar residues" evidence="1">
    <location>
        <begin position="131"/>
        <end position="145"/>
    </location>
</feature>
<feature type="compositionally biased region" description="Acidic residues" evidence="1">
    <location>
        <begin position="36"/>
        <end position="49"/>
    </location>
</feature>
<gene>
    <name evidence="2" type="primary">PEX19</name>
    <name evidence="2" type="ORF">HETSPECPRED_008210</name>
</gene>
<dbReference type="GO" id="GO:0045046">
    <property type="term" value="P:protein import into peroxisome membrane"/>
    <property type="evidence" value="ECO:0007669"/>
    <property type="project" value="TreeGrafter"/>
</dbReference>
<feature type="region of interest" description="Disordered" evidence="1">
    <location>
        <begin position="1"/>
        <end position="86"/>
    </location>
</feature>
<comment type="caution">
    <text evidence="2">The sequence shown here is derived from an EMBL/GenBank/DDBJ whole genome shotgun (WGS) entry which is preliminary data.</text>
</comment>
<feature type="region of interest" description="Disordered" evidence="1">
    <location>
        <begin position="121"/>
        <end position="148"/>
    </location>
</feature>
<reference evidence="2" key="1">
    <citation type="submission" date="2021-03" db="EMBL/GenBank/DDBJ databases">
        <authorList>
            <person name="Tagirdzhanova G."/>
        </authorList>
    </citation>
    <scope>NUCLEOTIDE SEQUENCE</scope>
</reference>
<dbReference type="Pfam" id="PF04614">
    <property type="entry name" value="Pex19"/>
    <property type="match status" value="1"/>
</dbReference>
<evidence type="ECO:0000313" key="3">
    <source>
        <dbReference type="Proteomes" id="UP000664521"/>
    </source>
</evidence>
<dbReference type="EMBL" id="CAJPDS010000061">
    <property type="protein sequence ID" value="CAF9931893.1"/>
    <property type="molecule type" value="Genomic_DNA"/>
</dbReference>
<dbReference type="OrthoDB" id="21292at2759"/>
<sequence length="314" mass="34430">METKQRQDKVSQTDVEEKTAPPAGDSSSHNDHAPDPDEDDLNDLDDLLDDFSNTQLSTAQRLPALSASKPNNPAGNPETSDAIVDDFSKQLQEQMAALLGNVNETPEMKKEIEAMMLELGTAADPGKLESEPNSTSAPSVASTSGGEDAFQETIRRTMERIQNSGEQATAAAASGDTDDIMAQMLKEMQSGDAGGEEDFSKMLLSMMEQLTNKDILYEPMKELHDKFPEWMGRNRENTNEEDLRRYEEQQRIVGEIVGRFEGKGYSDSRAADREYIVERMQKIQAAGSPPSDLVGDLSGTQEAWGNLDGGCSQQ</sequence>
<dbReference type="AlphaFoldDB" id="A0A8H3FVV8"/>
<dbReference type="Proteomes" id="UP000664521">
    <property type="component" value="Unassembled WGS sequence"/>
</dbReference>
<dbReference type="GO" id="GO:0033328">
    <property type="term" value="F:peroxisome membrane targeting sequence binding"/>
    <property type="evidence" value="ECO:0007669"/>
    <property type="project" value="TreeGrafter"/>
</dbReference>
<dbReference type="PANTHER" id="PTHR12774">
    <property type="entry name" value="PEROXISOMAL BIOGENESIS FACTOR 19"/>
    <property type="match status" value="1"/>
</dbReference>
<accession>A0A8H3FVV8</accession>
<feature type="region of interest" description="Disordered" evidence="1">
    <location>
        <begin position="284"/>
        <end position="314"/>
    </location>
</feature>
<feature type="compositionally biased region" description="Basic and acidic residues" evidence="1">
    <location>
        <begin position="1"/>
        <end position="19"/>
    </location>
</feature>
<dbReference type="InterPro" id="IPR006708">
    <property type="entry name" value="Pex19"/>
</dbReference>